<dbReference type="InterPro" id="IPR025345">
    <property type="entry name" value="DUF4249"/>
</dbReference>
<comment type="caution">
    <text evidence="1">The sequence shown here is derived from an EMBL/GenBank/DDBJ whole genome shotgun (WGS) entry which is preliminary data.</text>
</comment>
<dbReference type="Pfam" id="PF14054">
    <property type="entry name" value="DUF4249"/>
    <property type="match status" value="1"/>
</dbReference>
<keyword evidence="2" id="KW-1185">Reference proteome</keyword>
<dbReference type="RefSeq" id="WP_106528513.1">
    <property type="nucleotide sequence ID" value="NZ_PYAW01000002.1"/>
</dbReference>
<evidence type="ECO:0000313" key="2">
    <source>
        <dbReference type="Proteomes" id="UP000240971"/>
    </source>
</evidence>
<dbReference type="OrthoDB" id="647456at2"/>
<dbReference type="AlphaFoldDB" id="A0A2P8HPH9"/>
<proteinExistence type="predicted"/>
<accession>A0A2P8HPH9</accession>
<sequence length="292" mass="32664">MRNVPFITLIVLIFSACEKDISVNLPQQQQQLVVEGKFESGTYPQVILTHSLNYFAKIDPVILLNSFVHNATVTVSDGSKTMTLTEQTIDTGGVQFFVYRPDPNQIASAFKGKLSGIYTLRINADNKAYESVTTIPLNSFKLDSVWWHRVQVKSDTNKARLWARITDPPAFGNYARYFTKRNSEPFLPGLNSVINDEVVNGTTFEIPVDAGVNKNKSIDLETYAFFNSGDTVTLKFCNIDKATYDFWRTLDFAYNSNGNPFSSPTKILGNIPGALGYWGGYAVTYKTIIISK</sequence>
<dbReference type="Proteomes" id="UP000240971">
    <property type="component" value="Unassembled WGS sequence"/>
</dbReference>
<dbReference type="PROSITE" id="PS51257">
    <property type="entry name" value="PROKAR_LIPOPROTEIN"/>
    <property type="match status" value="1"/>
</dbReference>
<reference evidence="1 2" key="1">
    <citation type="submission" date="2018-03" db="EMBL/GenBank/DDBJ databases">
        <title>Genomic Encyclopedia of Archaeal and Bacterial Type Strains, Phase II (KMG-II): from individual species to whole genera.</title>
        <authorList>
            <person name="Goeker M."/>
        </authorList>
    </citation>
    <scope>NUCLEOTIDE SEQUENCE [LARGE SCALE GENOMIC DNA]</scope>
    <source>
        <strain evidence="1 2">DSM 24859</strain>
    </source>
</reference>
<protein>
    <submittedName>
        <fullName evidence="1">Uncharacterized protein DUF4249</fullName>
    </submittedName>
</protein>
<organism evidence="1 2">
    <name type="scientific">Chitinophaga niastensis</name>
    <dbReference type="NCBI Taxonomy" id="536980"/>
    <lineage>
        <taxon>Bacteria</taxon>
        <taxon>Pseudomonadati</taxon>
        <taxon>Bacteroidota</taxon>
        <taxon>Chitinophagia</taxon>
        <taxon>Chitinophagales</taxon>
        <taxon>Chitinophagaceae</taxon>
        <taxon>Chitinophaga</taxon>
    </lineage>
</organism>
<gene>
    <name evidence="1" type="ORF">CLV51_102969</name>
</gene>
<dbReference type="EMBL" id="PYAW01000002">
    <property type="protein sequence ID" value="PSL48107.1"/>
    <property type="molecule type" value="Genomic_DNA"/>
</dbReference>
<name>A0A2P8HPH9_CHINA</name>
<evidence type="ECO:0000313" key="1">
    <source>
        <dbReference type="EMBL" id="PSL48107.1"/>
    </source>
</evidence>